<dbReference type="GeneID" id="109465081"/>
<evidence type="ECO:0000313" key="2">
    <source>
        <dbReference type="RefSeq" id="XP_019617782.1"/>
    </source>
</evidence>
<dbReference type="AlphaFoldDB" id="A0A6P4YG82"/>
<dbReference type="PANTHER" id="PTHR16897:SF2">
    <property type="entry name" value="OS03G0226600 PROTEIN"/>
    <property type="match status" value="1"/>
</dbReference>
<evidence type="ECO:0000313" key="1">
    <source>
        <dbReference type="Proteomes" id="UP000515135"/>
    </source>
</evidence>
<dbReference type="KEGG" id="bbel:109465081"/>
<sequence>MFGSITLRWSGWRDDDSGIGEYEYEVFKLRPFGDMLGMRGLSPVPGQTGTVGAAATQASIRLTEPGVYSIVLTVEDGCGPNDGNFVITRRFLIYDDNSTVQADTSGHHPMWAESASNVTGRVWQTNLQDALGNGPQVAVSWPDHFCNQLHKHNKFLNAIEEHPSPILPGYEELIGQPPATRSREAIPNVNTILLFQTDWAVDHQGGRSLSSPPGNWQNVTDMTVKLESHFKRVRCIINPESNEISQLLTCSDVHLAQNERWPLPDQEFTPARDKLSAVWPTLRHGHYRWKVVSDESIQNWAYVASRHALRYSDYDCSAPQVLACGETEENFVNVPGIELLHGRRYHICVHANATVLHFELFDQSLDEVDSCSIGITVDLTPPLPGQVWVNHKDGQFQTSTSEMTVYWNTFRDVEEHGMSSHHSVVHKYEVAVGTSPNGVDVQDFMDVGVTNMATVHGLRLFSGHTYYATVR</sequence>
<feature type="non-terminal residue" evidence="2">
    <location>
        <position position="471"/>
    </location>
</feature>
<dbReference type="PANTHER" id="PTHR16897">
    <property type="entry name" value="OS10G0105400 PROTEIN"/>
    <property type="match status" value="1"/>
</dbReference>
<organism evidence="1 2">
    <name type="scientific">Branchiostoma belcheri</name>
    <name type="common">Amphioxus</name>
    <dbReference type="NCBI Taxonomy" id="7741"/>
    <lineage>
        <taxon>Eukaryota</taxon>
        <taxon>Metazoa</taxon>
        <taxon>Chordata</taxon>
        <taxon>Cephalochordata</taxon>
        <taxon>Leptocardii</taxon>
        <taxon>Amphioxiformes</taxon>
        <taxon>Branchiostomatidae</taxon>
        <taxon>Branchiostoma</taxon>
    </lineage>
</organism>
<proteinExistence type="predicted"/>
<dbReference type="OrthoDB" id="6054340at2759"/>
<accession>A0A6P4YG82</accession>
<keyword evidence="1" id="KW-1185">Reference proteome</keyword>
<dbReference type="Proteomes" id="UP000515135">
    <property type="component" value="Unplaced"/>
</dbReference>
<dbReference type="RefSeq" id="XP_019617782.1">
    <property type="nucleotide sequence ID" value="XM_019762223.1"/>
</dbReference>
<reference evidence="2" key="1">
    <citation type="submission" date="2025-08" db="UniProtKB">
        <authorList>
            <consortium name="RefSeq"/>
        </authorList>
    </citation>
    <scope>IDENTIFICATION</scope>
    <source>
        <tissue evidence="2">Gonad</tissue>
    </source>
</reference>
<gene>
    <name evidence="2" type="primary">LOC109465081</name>
</gene>
<name>A0A6P4YG82_BRABE</name>
<protein>
    <submittedName>
        <fullName evidence="2">Uncharacterized protein LOC109465081</fullName>
    </submittedName>
</protein>